<reference evidence="5 7" key="2">
    <citation type="submission" date="2018-12" db="EMBL/GenBank/DDBJ databases">
        <title>Pseudomonas aeruginosa Diversity Panel.</title>
        <authorList>
            <person name="Snesrud E."/>
            <person name="Mcgann P."/>
        </authorList>
    </citation>
    <scope>NUCLEOTIDE SEQUENCE [LARGE SCALE GENOMIC DNA]</scope>
    <source>
        <strain evidence="5 7">MRSN6241</strain>
    </source>
</reference>
<proteinExistence type="predicted"/>
<dbReference type="RefSeq" id="WP_019438002.1">
    <property type="nucleotide sequence ID" value="NZ_BSAL01000001.1"/>
</dbReference>
<geneLocation type="plasmid" evidence="2">
    <name>pJB37</name>
</geneLocation>
<reference evidence="3 8" key="3">
    <citation type="submission" date="2019-11" db="EMBL/GenBank/DDBJ databases">
        <title>Genomes of ocular Pseudomonas aeruginosa isolates.</title>
        <authorList>
            <person name="Khan M."/>
            <person name="Rice S.A."/>
            <person name="Willcox M.D.P."/>
            <person name="Stapleton F."/>
        </authorList>
    </citation>
    <scope>NUCLEOTIDE SEQUENCE [LARGE SCALE GENOMIC DNA]</scope>
    <source>
        <strain evidence="3 8">PA221</strain>
    </source>
</reference>
<reference evidence="6" key="6">
    <citation type="submission" date="2023-10" db="EMBL/GenBank/DDBJ databases">
        <title>Pathogen: clinical or host-associated sample.</title>
        <authorList>
            <person name="Hergert J."/>
            <person name="Casey R."/>
            <person name="Wagner J."/>
            <person name="Young E.L."/>
            <person name="Oakeson K.F."/>
        </authorList>
    </citation>
    <scope>NUCLEOTIDE SEQUENCE</scope>
    <source>
        <strain evidence="6">2021CK-01020</strain>
        <plasmid evidence="6">unnamed1</plasmid>
    </source>
</reference>
<gene>
    <name evidence="5" type="ORF">DY940_27205</name>
    <name evidence="3" type="ORF">GNQ48_28150</name>
    <name evidence="4" type="ORF">GUL26_27395</name>
    <name evidence="6" type="ORF">L4V69_03035</name>
</gene>
<evidence type="ECO:0000313" key="3">
    <source>
        <dbReference type="EMBL" id="MUI38880.1"/>
    </source>
</evidence>
<evidence type="ECO:0000313" key="7">
    <source>
        <dbReference type="Proteomes" id="UP000276985"/>
    </source>
</evidence>
<evidence type="ECO:0000313" key="9">
    <source>
        <dbReference type="Proteomes" id="UP001297540"/>
    </source>
</evidence>
<evidence type="ECO:0000313" key="5">
    <source>
        <dbReference type="EMBL" id="RTS41176.1"/>
    </source>
</evidence>
<dbReference type="Gene3D" id="2.20.140.10">
    <property type="entry name" value="WGR domain"/>
    <property type="match status" value="1"/>
</dbReference>
<dbReference type="Pfam" id="PF05406">
    <property type="entry name" value="WGR"/>
    <property type="match status" value="1"/>
</dbReference>
<evidence type="ECO:0000313" key="4">
    <source>
        <dbReference type="EMBL" id="MZZ15995.1"/>
    </source>
</evidence>
<name>A0A1V0M653_PSEAI</name>
<accession>A0A1V0M653</accession>
<dbReference type="Proteomes" id="UP001297540">
    <property type="component" value="Plasmid unnamed1"/>
</dbReference>
<dbReference type="EMBL" id="WOAD01000036">
    <property type="protein sequence ID" value="MUI38880.1"/>
    <property type="molecule type" value="Genomic_DNA"/>
</dbReference>
<dbReference type="Proteomes" id="UP000433532">
    <property type="component" value="Unassembled WGS sequence"/>
</dbReference>
<protein>
    <submittedName>
        <fullName evidence="3">WGR domain-containing protein</fullName>
    </submittedName>
</protein>
<dbReference type="PROSITE" id="PS51977">
    <property type="entry name" value="WGR"/>
    <property type="match status" value="1"/>
</dbReference>
<evidence type="ECO:0000313" key="6">
    <source>
        <dbReference type="EMBL" id="WOS74573.1"/>
    </source>
</evidence>
<evidence type="ECO:0000259" key="1">
    <source>
        <dbReference type="PROSITE" id="PS51977"/>
    </source>
</evidence>
<geneLocation type="plasmid" evidence="6 9">
    <name>unnamed1</name>
</geneLocation>
<dbReference type="EMBL" id="WXZT01000024">
    <property type="protein sequence ID" value="MZZ15995.1"/>
    <property type="molecule type" value="Genomic_DNA"/>
</dbReference>
<reference evidence="6" key="5">
    <citation type="submission" date="2023-06" db="EMBL/GenBank/DDBJ databases">
        <authorList>
            <consortium name="Clinical and Environmental Microbiology Branch: Whole genome sequencing antimicrobial resistance pathogens in the healthcare setting"/>
        </authorList>
    </citation>
    <scope>NUCLEOTIDE SEQUENCE</scope>
    <source>
        <strain evidence="6">2021CK-01020</strain>
        <plasmid evidence="6">unnamed1</plasmid>
    </source>
</reference>
<reference evidence="4" key="4">
    <citation type="submission" date="2020-01" db="EMBL/GenBank/DDBJ databases">
        <title>Bacteria Cultured from War Wounds Associated with the Conflict in Eastern Ukraine.</title>
        <authorList>
            <person name="Snesrud E."/>
            <person name="Galac M.R."/>
            <person name="Mc Gann P."/>
            <person name="Valentine K."/>
            <person name="Viacheslav K."/>
        </authorList>
    </citation>
    <scope>NUCLEOTIDE SEQUENCE</scope>
    <source>
        <strain evidence="4">VNMU148</strain>
    </source>
</reference>
<dbReference type="Proteomes" id="UP000644192">
    <property type="component" value="Unassembled WGS sequence"/>
</dbReference>
<sequence length="126" mass="13989">MSLNQTHNYLCQQGSSNKFYTLMLNSTSGGWVVLSHYGRTGTAGTQRVVKSQSSYFAALEAFEAACKKRLARGYVLVGTATDAPAEKMQLKSEMTAEDQAARQQRLDQLKALPVRAVEIDPMRLWL</sequence>
<organism evidence="2">
    <name type="scientific">Pseudomonas aeruginosa</name>
    <dbReference type="NCBI Taxonomy" id="287"/>
    <lineage>
        <taxon>Bacteria</taxon>
        <taxon>Pseudomonadati</taxon>
        <taxon>Pseudomonadota</taxon>
        <taxon>Gammaproteobacteria</taxon>
        <taxon>Pseudomonadales</taxon>
        <taxon>Pseudomonadaceae</taxon>
        <taxon>Pseudomonas</taxon>
    </lineage>
</organism>
<dbReference type="Proteomes" id="UP000276985">
    <property type="component" value="Unassembled WGS sequence"/>
</dbReference>
<dbReference type="SUPFAM" id="SSF142921">
    <property type="entry name" value="WGR domain-like"/>
    <property type="match status" value="1"/>
</dbReference>
<evidence type="ECO:0000313" key="8">
    <source>
        <dbReference type="Proteomes" id="UP000433532"/>
    </source>
</evidence>
<dbReference type="InterPro" id="IPR036930">
    <property type="entry name" value="WGR_dom_sf"/>
</dbReference>
<reference evidence="2" key="1">
    <citation type="submission" date="2017-01" db="EMBL/GenBank/DDBJ databases">
        <title>Complete nucleotide sequence of an IncP-2 blaVIM-2-harboring megaplasmid from Pseudomonas aeruginosa.</title>
        <authorList>
            <person name="Botelho J."/>
            <person name="Grosso F."/>
            <person name="Mabrouk A."/>
            <person name="Peixe L."/>
        </authorList>
    </citation>
    <scope>NUCLEOTIDE SEQUENCE</scope>
    <source>
        <strain evidence="2">FFUP_PS_37</strain>
        <plasmid evidence="2">pJB37</plasmid>
    </source>
</reference>
<dbReference type="EMBL" id="CP136985">
    <property type="protein sequence ID" value="WOS74573.1"/>
    <property type="molecule type" value="Genomic_DNA"/>
</dbReference>
<evidence type="ECO:0000313" key="2">
    <source>
        <dbReference type="EMBL" id="ARD70341.1"/>
    </source>
</evidence>
<feature type="domain" description="WGR" evidence="1">
    <location>
        <begin position="1"/>
        <end position="88"/>
    </location>
</feature>
<dbReference type="EMBL" id="KY494864">
    <property type="protein sequence ID" value="ARD70341.1"/>
    <property type="molecule type" value="Genomic_DNA"/>
</dbReference>
<keyword evidence="2" id="KW-0614">Plasmid</keyword>
<dbReference type="AlphaFoldDB" id="A0A1V0M653"/>
<dbReference type="EMBL" id="RXTL01000037">
    <property type="protein sequence ID" value="RTS41176.1"/>
    <property type="molecule type" value="Genomic_DNA"/>
</dbReference>
<dbReference type="InterPro" id="IPR008893">
    <property type="entry name" value="WGR_domain"/>
</dbReference>